<evidence type="ECO:0000256" key="1">
    <source>
        <dbReference type="SAM" id="MobiDB-lite"/>
    </source>
</evidence>
<evidence type="ECO:0000256" key="2">
    <source>
        <dbReference type="SAM" id="SignalP"/>
    </source>
</evidence>
<dbReference type="RefSeq" id="WP_074745769.1">
    <property type="nucleotide sequence ID" value="NZ_FOCT01000005.1"/>
</dbReference>
<protein>
    <recommendedName>
        <fullName evidence="5">Tetratricopeptide repeat protein</fullName>
    </recommendedName>
</protein>
<keyword evidence="2" id="KW-0732">Signal</keyword>
<accession>A0A1H8HCV1</accession>
<sequence>MRAYVLHFIALVIMSLVGTTSGAFAQNGQSSEVRGPTEDRATHRHQERPGERMPADYGAPRLLNLGSHTFPVSTSNQLAQQYMNQGLNLSYAFNHAEAGRAFREAARLDPALAMAYWGQALVLGPNINAPMEAKNEVSALELVRKAASLAGGVSDRERALIGALEKRYTGNSEDRKANDKAYANAMREVHRRFPGDQDIAMLFVESVMDTSPWGYWMRDDYPMERTREIVAVTEGVLQGNPRHPGATHMYIHLMEPTNMPERAEQAANTLLTLMPDAGHLIHMPSHIYLRVGRYEDAITANQRAIAADVRYLVRQHEHGFYAMAYFPHNIHFLWAAASADGQSELAIDSARKVASTIDDAVLKEMPMTGIFRVVPYWALTRFGKWDEMLQEPEPPSSNAFLKGGWHYARGLAFIAKRQLPQAEQELAALREIMKDDSLDGPLLSVNTARSVLRIGPAVLAGEIAAARGQFNSAIAHLEQAVRLEDSLAYTEPPEWQAPPRLTLGAILLEAGHPAEAETVYWEDLRRNRNNGWALYGLLQALRAQGKNERAALVEERFNKAWARADVKLGASRFGCVFSPMTVAGQAQ</sequence>
<evidence type="ECO:0000313" key="4">
    <source>
        <dbReference type="Proteomes" id="UP000183898"/>
    </source>
</evidence>
<dbReference type="SUPFAM" id="SSF48452">
    <property type="entry name" value="TPR-like"/>
    <property type="match status" value="2"/>
</dbReference>
<dbReference type="PANTHER" id="PTHR45588:SF1">
    <property type="entry name" value="WW DOMAIN-CONTAINING PROTEIN"/>
    <property type="match status" value="1"/>
</dbReference>
<organism evidence="3 4">
    <name type="scientific">Nitrosospira multiformis</name>
    <dbReference type="NCBI Taxonomy" id="1231"/>
    <lineage>
        <taxon>Bacteria</taxon>
        <taxon>Pseudomonadati</taxon>
        <taxon>Pseudomonadota</taxon>
        <taxon>Betaproteobacteria</taxon>
        <taxon>Nitrosomonadales</taxon>
        <taxon>Nitrosomonadaceae</taxon>
        <taxon>Nitrosospira</taxon>
    </lineage>
</organism>
<gene>
    <name evidence="3" type="ORF">SAMN05216404_105105</name>
</gene>
<dbReference type="AlphaFoldDB" id="A0A1H8HCV1"/>
<dbReference type="EMBL" id="FOCT01000005">
    <property type="protein sequence ID" value="SEN54083.1"/>
    <property type="molecule type" value="Genomic_DNA"/>
</dbReference>
<feature type="region of interest" description="Disordered" evidence="1">
    <location>
        <begin position="25"/>
        <end position="55"/>
    </location>
</feature>
<proteinExistence type="predicted"/>
<name>A0A1H8HCV1_9PROT</name>
<dbReference type="PANTHER" id="PTHR45588">
    <property type="entry name" value="TPR DOMAIN-CONTAINING PROTEIN"/>
    <property type="match status" value="1"/>
</dbReference>
<feature type="chain" id="PRO_5010377933" description="Tetratricopeptide repeat protein" evidence="2">
    <location>
        <begin position="26"/>
        <end position="587"/>
    </location>
</feature>
<dbReference type="Gene3D" id="1.25.40.10">
    <property type="entry name" value="Tetratricopeptide repeat domain"/>
    <property type="match status" value="2"/>
</dbReference>
<reference evidence="3 4" key="1">
    <citation type="submission" date="2016-10" db="EMBL/GenBank/DDBJ databases">
        <authorList>
            <person name="de Groot N.N."/>
        </authorList>
    </citation>
    <scope>NUCLEOTIDE SEQUENCE [LARGE SCALE GENOMIC DNA]</scope>
    <source>
        <strain evidence="3 4">Nl18</strain>
    </source>
</reference>
<evidence type="ECO:0000313" key="3">
    <source>
        <dbReference type="EMBL" id="SEN54083.1"/>
    </source>
</evidence>
<dbReference type="InterPro" id="IPR011990">
    <property type="entry name" value="TPR-like_helical_dom_sf"/>
</dbReference>
<feature type="signal peptide" evidence="2">
    <location>
        <begin position="1"/>
        <end position="25"/>
    </location>
</feature>
<dbReference type="Proteomes" id="UP000183898">
    <property type="component" value="Unassembled WGS sequence"/>
</dbReference>
<evidence type="ECO:0008006" key="5">
    <source>
        <dbReference type="Google" id="ProtNLM"/>
    </source>
</evidence>